<dbReference type="AlphaFoldDB" id="I3V1W1"/>
<sequence>MKNGVNWAFVHSVVARCASEPPRKGDTPVVLSKGAQLIRAAEGYEKHEALHAEPSTAAVA</sequence>
<protein>
    <submittedName>
        <fullName evidence="1">Uncharacterized protein</fullName>
    </submittedName>
</protein>
<organism evidence="1 2">
    <name type="scientific">Pseudomonas putida ND6</name>
    <dbReference type="NCBI Taxonomy" id="231023"/>
    <lineage>
        <taxon>Bacteria</taxon>
        <taxon>Pseudomonadati</taxon>
        <taxon>Pseudomonadota</taxon>
        <taxon>Gammaproteobacteria</taxon>
        <taxon>Pseudomonadales</taxon>
        <taxon>Pseudomonadaceae</taxon>
        <taxon>Pseudomonas</taxon>
    </lineage>
</organism>
<gene>
    <name evidence="1" type="ORF">YSA_09168</name>
</gene>
<dbReference type="KEGG" id="ppi:YSA_09168"/>
<dbReference type="Proteomes" id="UP000005268">
    <property type="component" value="Chromosome"/>
</dbReference>
<evidence type="ECO:0000313" key="1">
    <source>
        <dbReference type="EMBL" id="AFK71732.1"/>
    </source>
</evidence>
<name>I3V1W1_PSEPU</name>
<dbReference type="EMBL" id="CP003588">
    <property type="protein sequence ID" value="AFK71732.1"/>
    <property type="molecule type" value="Genomic_DNA"/>
</dbReference>
<reference evidence="1 2" key="1">
    <citation type="journal article" date="2012" name="J. Bacteriol.">
        <title>Complete Genome Sequence of the Naphthalene-Degrading Pseudomonas putida Strain ND6.</title>
        <authorList>
            <person name="Li S."/>
            <person name="Zhao H."/>
            <person name="Li Y."/>
            <person name="Niu S."/>
            <person name="Cai B."/>
        </authorList>
    </citation>
    <scope>NUCLEOTIDE SEQUENCE [LARGE SCALE GENOMIC DNA]</scope>
    <source>
        <strain evidence="1 2">ND6</strain>
    </source>
</reference>
<evidence type="ECO:0000313" key="2">
    <source>
        <dbReference type="Proteomes" id="UP000005268"/>
    </source>
</evidence>
<proteinExistence type="predicted"/>
<dbReference type="HOGENOM" id="CLU_2938242_0_0_6"/>
<accession>I3V1W1</accession>